<gene>
    <name evidence="1" type="ordered locus">DGo_CA0300</name>
</gene>
<dbReference type="PATRIC" id="fig|745776.4.peg.307"/>
<dbReference type="Proteomes" id="UP000007575">
    <property type="component" value="Chromosome"/>
</dbReference>
<dbReference type="KEGG" id="dgo:DGo_CA0300"/>
<dbReference type="EMBL" id="CP002191">
    <property type="protein sequence ID" value="AFD24227.1"/>
    <property type="molecule type" value="Genomic_DNA"/>
</dbReference>
<dbReference type="HOGENOM" id="CLU_206433_0_0_0"/>
<keyword evidence="2" id="KW-1185">Reference proteome</keyword>
<dbReference type="AlphaFoldDB" id="H8GUP4"/>
<reference evidence="1 2" key="1">
    <citation type="journal article" date="2012" name="PLoS ONE">
        <title>Genome sequence and transcriptome analysis of the radioresistant bacterium Deinococcus gobiensis: insights into the extreme environmental adaptations.</title>
        <authorList>
            <person name="Yuan M."/>
            <person name="Chen M."/>
            <person name="Zhang W."/>
            <person name="Lu W."/>
            <person name="Wang J."/>
            <person name="Yang M."/>
            <person name="Zhao P."/>
            <person name="Tang R."/>
            <person name="Li X."/>
            <person name="Hao Y."/>
            <person name="Zhou Z."/>
            <person name="Zhan Y."/>
            <person name="Yu H."/>
            <person name="Teng C."/>
            <person name="Yan Y."/>
            <person name="Ping S."/>
            <person name="Wang Y."/>
            <person name="Lin M."/>
        </authorList>
    </citation>
    <scope>NUCLEOTIDE SEQUENCE [LARGE SCALE GENOMIC DNA]</scope>
    <source>
        <strain evidence="1 2">I-0</strain>
    </source>
</reference>
<protein>
    <submittedName>
        <fullName evidence="1">Uncharacterized protein</fullName>
    </submittedName>
</protein>
<evidence type="ECO:0000313" key="2">
    <source>
        <dbReference type="Proteomes" id="UP000007575"/>
    </source>
</evidence>
<name>H8GUP4_DEIGI</name>
<proteinExistence type="predicted"/>
<dbReference type="OrthoDB" id="72622at2"/>
<organism evidence="1 2">
    <name type="scientific">Deinococcus gobiensis (strain DSM 21396 / JCM 16679 / CGMCC 1.7299 / I-0)</name>
    <dbReference type="NCBI Taxonomy" id="745776"/>
    <lineage>
        <taxon>Bacteria</taxon>
        <taxon>Thermotogati</taxon>
        <taxon>Deinococcota</taxon>
        <taxon>Deinococci</taxon>
        <taxon>Deinococcales</taxon>
        <taxon>Deinococcaceae</taxon>
        <taxon>Deinococcus</taxon>
    </lineage>
</organism>
<dbReference type="STRING" id="745776.DGo_CA0300"/>
<sequence length="63" mass="7021">MDALARLLAREARALGLDARDTPQEPEALVALARRTLEELYALGLIEGTPEPECWATPRRPEH</sequence>
<accession>H8GUP4</accession>
<evidence type="ECO:0000313" key="1">
    <source>
        <dbReference type="EMBL" id="AFD24227.1"/>
    </source>
</evidence>
<dbReference type="RefSeq" id="WP_014683710.1">
    <property type="nucleotide sequence ID" value="NC_017790.1"/>
</dbReference>